<dbReference type="InterPro" id="IPR013611">
    <property type="entry name" value="Transp-assoc_OB_typ2"/>
</dbReference>
<dbReference type="OrthoDB" id="5298774at2"/>
<keyword evidence="13" id="KW-1185">Reference proteome</keyword>
<dbReference type="FunFam" id="3.40.50.300:FF:000425">
    <property type="entry name" value="Probable ABC transporter, ATP-binding subunit"/>
    <property type="match status" value="1"/>
</dbReference>
<keyword evidence="10" id="KW-0472">Membrane</keyword>
<dbReference type="GO" id="GO:0015408">
    <property type="term" value="F:ABC-type ferric iron transporter activity"/>
    <property type="evidence" value="ECO:0007669"/>
    <property type="project" value="InterPro"/>
</dbReference>
<dbReference type="GO" id="GO:0016887">
    <property type="term" value="F:ATP hydrolysis activity"/>
    <property type="evidence" value="ECO:0007669"/>
    <property type="project" value="InterPro"/>
</dbReference>
<sequence>MPDAFSQNVTPAAGAVAAAPFLSLDRIRVTYANAGRPHTVVQDLSLALARGEIGCLLGPSGCGKTTVLKAVCGFEPVSAGRIVLGGREVASAALSEPPEHRHVGVVFQDYALFPHLDVAQNIGFGLHATARRERQAKVSELAELVGLSEVLRKYPHELSGGQQQRVALARALAPSPALLLLDEPFSNLDLDLRERLAVEVRDIVKASGTTAILVTHDQHEAFAMADAIGVMHEGRLAQWADAYTLYHAPASRVVADFIGLGAVLPGAYRPADNGAGTVSLELGELPLPPGRAVSWHAPHDARHHGRVDVLLRADDIVVDGASPHAALLVRRAFRGADALYTLRLDSGREVLARVGSDEDHAGYAVGDRIGIRLVARHAVAFPSTE</sequence>
<evidence type="ECO:0000313" key="13">
    <source>
        <dbReference type="Proteomes" id="UP000414233"/>
    </source>
</evidence>
<dbReference type="GO" id="GO:0005524">
    <property type="term" value="F:ATP binding"/>
    <property type="evidence" value="ECO:0007669"/>
    <property type="project" value="UniProtKB-KW"/>
</dbReference>
<proteinExistence type="predicted"/>
<evidence type="ECO:0000256" key="5">
    <source>
        <dbReference type="ARBA" id="ARBA00022741"/>
    </source>
</evidence>
<evidence type="ECO:0000256" key="1">
    <source>
        <dbReference type="ARBA" id="ARBA00022448"/>
    </source>
</evidence>
<organism evidence="12 13">
    <name type="scientific">Pandoraea terrae</name>
    <dbReference type="NCBI Taxonomy" id="1537710"/>
    <lineage>
        <taxon>Bacteria</taxon>
        <taxon>Pseudomonadati</taxon>
        <taxon>Pseudomonadota</taxon>
        <taxon>Betaproteobacteria</taxon>
        <taxon>Burkholderiales</taxon>
        <taxon>Burkholderiaceae</taxon>
        <taxon>Pandoraea</taxon>
    </lineage>
</organism>
<dbReference type="SUPFAM" id="SSF52540">
    <property type="entry name" value="P-loop containing nucleoside triphosphate hydrolases"/>
    <property type="match status" value="1"/>
</dbReference>
<dbReference type="Pfam" id="PF08402">
    <property type="entry name" value="TOBE_2"/>
    <property type="match status" value="1"/>
</dbReference>
<dbReference type="InterPro" id="IPR015853">
    <property type="entry name" value="ABC_transpr_FbpC"/>
</dbReference>
<evidence type="ECO:0000256" key="4">
    <source>
        <dbReference type="ARBA" id="ARBA00022519"/>
    </source>
</evidence>
<dbReference type="PROSITE" id="PS00211">
    <property type="entry name" value="ABC_TRANSPORTER_1"/>
    <property type="match status" value="1"/>
</dbReference>
<dbReference type="GO" id="GO:0043190">
    <property type="term" value="C:ATP-binding cassette (ABC) transporter complex"/>
    <property type="evidence" value="ECO:0007669"/>
    <property type="project" value="InterPro"/>
</dbReference>
<evidence type="ECO:0000256" key="3">
    <source>
        <dbReference type="ARBA" id="ARBA00022496"/>
    </source>
</evidence>
<dbReference type="PANTHER" id="PTHR42781:SF5">
    <property type="entry name" value="PUTRESCINE TRANSPORT ATP-BINDING PROTEIN POTG"/>
    <property type="match status" value="1"/>
</dbReference>
<keyword evidence="6 12" id="KW-0067">ATP-binding</keyword>
<dbReference type="RefSeq" id="WP_150700276.1">
    <property type="nucleotide sequence ID" value="NZ_CABPRZ010000048.1"/>
</dbReference>
<evidence type="ECO:0000256" key="6">
    <source>
        <dbReference type="ARBA" id="ARBA00022840"/>
    </source>
</evidence>
<feature type="domain" description="ABC transporter" evidence="11">
    <location>
        <begin position="24"/>
        <end position="258"/>
    </location>
</feature>
<accession>A0A5E4ZF42</accession>
<evidence type="ECO:0000256" key="9">
    <source>
        <dbReference type="ARBA" id="ARBA00023065"/>
    </source>
</evidence>
<keyword evidence="2" id="KW-1003">Cell membrane</keyword>
<dbReference type="SMART" id="SM00382">
    <property type="entry name" value="AAA"/>
    <property type="match status" value="1"/>
</dbReference>
<keyword evidence="8" id="KW-0408">Iron</keyword>
<evidence type="ECO:0000259" key="11">
    <source>
        <dbReference type="PROSITE" id="PS50893"/>
    </source>
</evidence>
<dbReference type="AlphaFoldDB" id="A0A5E4ZF42"/>
<dbReference type="InterPro" id="IPR027417">
    <property type="entry name" value="P-loop_NTPase"/>
</dbReference>
<evidence type="ECO:0000256" key="2">
    <source>
        <dbReference type="ARBA" id="ARBA00022475"/>
    </source>
</evidence>
<keyword evidence="9" id="KW-0406">Ion transport</keyword>
<reference evidence="12 13" key="1">
    <citation type="submission" date="2019-08" db="EMBL/GenBank/DDBJ databases">
        <authorList>
            <person name="Peeters C."/>
        </authorList>
    </citation>
    <scope>NUCLEOTIDE SEQUENCE [LARGE SCALE GENOMIC DNA]</scope>
    <source>
        <strain evidence="12 13">LMG 30175</strain>
    </source>
</reference>
<name>A0A5E4ZF42_9BURK</name>
<evidence type="ECO:0000256" key="10">
    <source>
        <dbReference type="ARBA" id="ARBA00023136"/>
    </source>
</evidence>
<dbReference type="Pfam" id="PF00005">
    <property type="entry name" value="ABC_tran"/>
    <property type="match status" value="1"/>
</dbReference>
<dbReference type="EMBL" id="CABPRZ010000048">
    <property type="protein sequence ID" value="VVE59646.1"/>
    <property type="molecule type" value="Genomic_DNA"/>
</dbReference>
<keyword evidence="4" id="KW-0997">Cell inner membrane</keyword>
<dbReference type="Proteomes" id="UP000414233">
    <property type="component" value="Unassembled WGS sequence"/>
</dbReference>
<dbReference type="Gene3D" id="3.40.50.300">
    <property type="entry name" value="P-loop containing nucleotide triphosphate hydrolases"/>
    <property type="match status" value="1"/>
</dbReference>
<keyword evidence="7" id="KW-1278">Translocase</keyword>
<evidence type="ECO:0000256" key="8">
    <source>
        <dbReference type="ARBA" id="ARBA00023004"/>
    </source>
</evidence>
<evidence type="ECO:0000256" key="7">
    <source>
        <dbReference type="ARBA" id="ARBA00022967"/>
    </source>
</evidence>
<evidence type="ECO:0000313" key="12">
    <source>
        <dbReference type="EMBL" id="VVE59646.1"/>
    </source>
</evidence>
<dbReference type="GO" id="GO:0015697">
    <property type="term" value="P:quaternary ammonium group transport"/>
    <property type="evidence" value="ECO:0007669"/>
    <property type="project" value="UniProtKB-ARBA"/>
</dbReference>
<keyword evidence="1" id="KW-0813">Transport</keyword>
<dbReference type="InterPro" id="IPR050093">
    <property type="entry name" value="ABC_SmlMolc_Importer"/>
</dbReference>
<dbReference type="PANTHER" id="PTHR42781">
    <property type="entry name" value="SPERMIDINE/PUTRESCINE IMPORT ATP-BINDING PROTEIN POTA"/>
    <property type="match status" value="1"/>
</dbReference>
<protein>
    <submittedName>
        <fullName evidence="12">ABC transporter ATP-binding protein</fullName>
    </submittedName>
</protein>
<keyword evidence="5" id="KW-0547">Nucleotide-binding</keyword>
<dbReference type="InterPro" id="IPR003439">
    <property type="entry name" value="ABC_transporter-like_ATP-bd"/>
</dbReference>
<gene>
    <name evidence="12" type="ORF">PTE30175_05565</name>
</gene>
<dbReference type="PROSITE" id="PS50893">
    <property type="entry name" value="ABC_TRANSPORTER_2"/>
    <property type="match status" value="1"/>
</dbReference>
<keyword evidence="3" id="KW-0410">Iron transport</keyword>
<dbReference type="InterPro" id="IPR017871">
    <property type="entry name" value="ABC_transporter-like_CS"/>
</dbReference>
<dbReference type="CDD" id="cd03259">
    <property type="entry name" value="ABC_Carb_Solutes_like"/>
    <property type="match status" value="1"/>
</dbReference>
<dbReference type="InterPro" id="IPR003593">
    <property type="entry name" value="AAA+_ATPase"/>
</dbReference>